<evidence type="ECO:0000256" key="5">
    <source>
        <dbReference type="ARBA" id="ARBA00035043"/>
    </source>
</evidence>
<accession>A0AAW2HE81</accession>
<dbReference type="Gene3D" id="1.10.287.110">
    <property type="entry name" value="DnaJ domain"/>
    <property type="match status" value="1"/>
</dbReference>
<gene>
    <name evidence="10" type="ORF">PYX00_010093</name>
</gene>
<evidence type="ECO:0000259" key="9">
    <source>
        <dbReference type="PROSITE" id="PS51352"/>
    </source>
</evidence>
<dbReference type="Gene3D" id="3.40.30.10">
    <property type="entry name" value="Glutaredoxin"/>
    <property type="match status" value="1"/>
</dbReference>
<dbReference type="EMBL" id="JARGDH010000005">
    <property type="protein sequence ID" value="KAL0267987.1"/>
    <property type="molecule type" value="Genomic_DNA"/>
</dbReference>
<feature type="transmembrane region" description="Helical" evidence="7">
    <location>
        <begin position="540"/>
        <end position="564"/>
    </location>
</feature>
<keyword evidence="7" id="KW-0812">Transmembrane</keyword>
<dbReference type="InterPro" id="IPR036249">
    <property type="entry name" value="Thioredoxin-like_sf"/>
</dbReference>
<reference evidence="10" key="1">
    <citation type="journal article" date="2024" name="Gigascience">
        <title>Chromosome-level genome of the poultry shaft louse Menopon gallinae provides insight into the host-switching and adaptive evolution of parasitic lice.</title>
        <authorList>
            <person name="Xu Y."/>
            <person name="Ma L."/>
            <person name="Liu S."/>
            <person name="Liang Y."/>
            <person name="Liu Q."/>
            <person name="He Z."/>
            <person name="Tian L."/>
            <person name="Duan Y."/>
            <person name="Cai W."/>
            <person name="Li H."/>
            <person name="Song F."/>
        </authorList>
    </citation>
    <scope>NUCLEOTIDE SEQUENCE</scope>
    <source>
        <strain evidence="10">Cailab_2023a</strain>
    </source>
</reference>
<feature type="domain" description="J" evidence="8">
    <location>
        <begin position="32"/>
        <end position="96"/>
    </location>
</feature>
<sequence length="809" mass="94004">MRLIVINMKWQLFYITLANIIIIIQGLKPLDDPYKILGVKKSATVQELRKAYKMLAKEWHPDKNDDPAAANKFVEITQAYELLTDPDRRKQFDNHGVINPDSNQRSRREYHFDEFDPFDDIVNFPYGFQFRSSDPDITLFHKLSITTRAFENKLMPKSYIMPHLILFYSDWCFSCLKIEPIWRRVIEELEPIGIEVATVHSAKEQLLAKKCGVGSVPALILLIDGKIYLYKESLHSFQNVVDFVRSKFPYKLIVNVNDQNVNSFLSGWHDNRIRALVFEKTEIIRLRYLLMAFYYRERVSFGFVRINAPDTVETQEKHKISPDADTLLLFNENINRPVASLSMTVIPVQTMKDVIHANKYLILPRLSSQKMMDSVCPVEWAKPRKRLCIVLISENTEDHDEPRQAMRQFAQESLYNSERVRFSYIYQERQQEFINSLLTGSPEETALNVVILWRRDTNHIKYEWLRGGWARSQNSPQWNETKERLDSTILKLLKTEETLTHEAVVKELIDEHAQGLLGKIITKFLIAADFIRENVGKDHLLAVVSVLSTVAFIVLGGYFMAYLVRLEEEKIKSCDAQDSENSRQNGKSNGGVSYTPQLRLHELRAEKYNGMVRLLKPGCRTIVLLVDEQSRNTLLPEFHKIVWPYRKNKTLMFGYMLIHRGIDWYKRLLTLSLPEPRELNINPRNCIGTVLSLNGHRKYFCMYHAKHPECFQSRGTKRMVKMTKSLGDGCNSNGKVGGFMGFDDTSDSDSDGNNVDIERGPKPVEENDKYSNIIFQGNLLDGLPNWLDRLFEGTTHRYSINYWPDFPTK</sequence>
<dbReference type="InterPro" id="IPR018253">
    <property type="entry name" value="DnaJ_domain_CS"/>
</dbReference>
<dbReference type="PANTHER" id="PTHR44303">
    <property type="entry name" value="DNAJ HOMOLOG SUBFAMILY C MEMBER 16"/>
    <property type="match status" value="1"/>
</dbReference>
<dbReference type="SMART" id="SM00271">
    <property type="entry name" value="DnaJ"/>
    <property type="match status" value="1"/>
</dbReference>
<dbReference type="CDD" id="cd06257">
    <property type="entry name" value="DnaJ"/>
    <property type="match status" value="1"/>
</dbReference>
<comment type="subcellular location">
    <subcellularLocation>
        <location evidence="1">Endoplasmic reticulum membrane</location>
        <topology evidence="1">Single-pass type IV membrane protein</topology>
    </subcellularLocation>
</comment>
<evidence type="ECO:0000256" key="6">
    <source>
        <dbReference type="SAM" id="MobiDB-lite"/>
    </source>
</evidence>
<dbReference type="PRINTS" id="PR00625">
    <property type="entry name" value="JDOMAIN"/>
</dbReference>
<evidence type="ECO:0000256" key="2">
    <source>
        <dbReference type="ARBA" id="ARBA00020921"/>
    </source>
</evidence>
<dbReference type="AlphaFoldDB" id="A0AAW2HE81"/>
<dbReference type="SUPFAM" id="SSF46565">
    <property type="entry name" value="Chaperone J-domain"/>
    <property type="match status" value="1"/>
</dbReference>
<feature type="region of interest" description="Disordered" evidence="6">
    <location>
        <begin position="744"/>
        <end position="764"/>
    </location>
</feature>
<feature type="compositionally biased region" description="Polar residues" evidence="6">
    <location>
        <begin position="582"/>
        <end position="593"/>
    </location>
</feature>
<dbReference type="GO" id="GO:0006914">
    <property type="term" value="P:autophagy"/>
    <property type="evidence" value="ECO:0007669"/>
    <property type="project" value="UniProtKB-KW"/>
</dbReference>
<comment type="function">
    <text evidence="4">Plays an important role in regulating the size of autophagosomes during the formation process.</text>
</comment>
<dbReference type="PROSITE" id="PS51352">
    <property type="entry name" value="THIOREDOXIN_2"/>
    <property type="match status" value="1"/>
</dbReference>
<dbReference type="InterPro" id="IPR013766">
    <property type="entry name" value="Thioredoxin_domain"/>
</dbReference>
<dbReference type="Pfam" id="PF00226">
    <property type="entry name" value="DnaJ"/>
    <property type="match status" value="1"/>
</dbReference>
<evidence type="ECO:0000256" key="4">
    <source>
        <dbReference type="ARBA" id="ARBA00035002"/>
    </source>
</evidence>
<evidence type="ECO:0000256" key="1">
    <source>
        <dbReference type="ARBA" id="ARBA00004163"/>
    </source>
</evidence>
<dbReference type="PROSITE" id="PS00636">
    <property type="entry name" value="DNAJ_1"/>
    <property type="match status" value="1"/>
</dbReference>
<proteinExistence type="predicted"/>
<dbReference type="Pfam" id="PF00085">
    <property type="entry name" value="Thioredoxin"/>
    <property type="match status" value="1"/>
</dbReference>
<keyword evidence="3" id="KW-0072">Autophagy</keyword>
<feature type="region of interest" description="Disordered" evidence="6">
    <location>
        <begin position="574"/>
        <end position="593"/>
    </location>
</feature>
<dbReference type="InterPro" id="IPR001623">
    <property type="entry name" value="DnaJ_domain"/>
</dbReference>
<dbReference type="PROSITE" id="PS50076">
    <property type="entry name" value="DNAJ_2"/>
    <property type="match status" value="1"/>
</dbReference>
<evidence type="ECO:0000256" key="7">
    <source>
        <dbReference type="SAM" id="Phobius"/>
    </source>
</evidence>
<feature type="domain" description="Thioredoxin" evidence="9">
    <location>
        <begin position="128"/>
        <end position="262"/>
    </location>
</feature>
<evidence type="ECO:0000313" key="10">
    <source>
        <dbReference type="EMBL" id="KAL0267987.1"/>
    </source>
</evidence>
<protein>
    <recommendedName>
        <fullName evidence="2">DnaJ homolog subfamily C member 16</fullName>
    </recommendedName>
    <alternativeName>
        <fullName evidence="5">Endoplasmic reticulum DNA J domain-containing protein 8</fullName>
    </alternativeName>
</protein>
<dbReference type="GO" id="GO:0005789">
    <property type="term" value="C:endoplasmic reticulum membrane"/>
    <property type="evidence" value="ECO:0007669"/>
    <property type="project" value="UniProtKB-SubCell"/>
</dbReference>
<keyword evidence="7" id="KW-1133">Transmembrane helix</keyword>
<name>A0AAW2HE81_9NEOP</name>
<keyword evidence="7" id="KW-0472">Membrane</keyword>
<dbReference type="SUPFAM" id="SSF52833">
    <property type="entry name" value="Thioredoxin-like"/>
    <property type="match status" value="1"/>
</dbReference>
<comment type="caution">
    <text evidence="10">The sequence shown here is derived from an EMBL/GenBank/DDBJ whole genome shotgun (WGS) entry which is preliminary data.</text>
</comment>
<evidence type="ECO:0000259" key="8">
    <source>
        <dbReference type="PROSITE" id="PS50076"/>
    </source>
</evidence>
<dbReference type="InterPro" id="IPR036869">
    <property type="entry name" value="J_dom_sf"/>
</dbReference>
<organism evidence="10">
    <name type="scientific">Menopon gallinae</name>
    <name type="common">poultry shaft louse</name>
    <dbReference type="NCBI Taxonomy" id="328185"/>
    <lineage>
        <taxon>Eukaryota</taxon>
        <taxon>Metazoa</taxon>
        <taxon>Ecdysozoa</taxon>
        <taxon>Arthropoda</taxon>
        <taxon>Hexapoda</taxon>
        <taxon>Insecta</taxon>
        <taxon>Pterygota</taxon>
        <taxon>Neoptera</taxon>
        <taxon>Paraneoptera</taxon>
        <taxon>Psocodea</taxon>
        <taxon>Troctomorpha</taxon>
        <taxon>Phthiraptera</taxon>
        <taxon>Amblycera</taxon>
        <taxon>Menoponidae</taxon>
        <taxon>Menopon</taxon>
    </lineage>
</organism>
<evidence type="ECO:0000256" key="3">
    <source>
        <dbReference type="ARBA" id="ARBA00023006"/>
    </source>
</evidence>
<dbReference type="InterPro" id="IPR052448">
    <property type="entry name" value="DnaJ_C16_autophagy_reg"/>
</dbReference>
<dbReference type="PANTHER" id="PTHR44303:SF2">
    <property type="entry name" value="DNAJ HOMOLOG SUBFAMILY C MEMBER 16"/>
    <property type="match status" value="1"/>
</dbReference>